<organism evidence="2 3">
    <name type="scientific">Ladona fulva</name>
    <name type="common">Scarce chaser dragonfly</name>
    <name type="synonym">Libellula fulva</name>
    <dbReference type="NCBI Taxonomy" id="123851"/>
    <lineage>
        <taxon>Eukaryota</taxon>
        <taxon>Metazoa</taxon>
        <taxon>Ecdysozoa</taxon>
        <taxon>Arthropoda</taxon>
        <taxon>Hexapoda</taxon>
        <taxon>Insecta</taxon>
        <taxon>Pterygota</taxon>
        <taxon>Palaeoptera</taxon>
        <taxon>Odonata</taxon>
        <taxon>Epiprocta</taxon>
        <taxon>Anisoptera</taxon>
        <taxon>Libelluloidea</taxon>
        <taxon>Libellulidae</taxon>
        <taxon>Ladona</taxon>
    </lineage>
</organism>
<dbReference type="Proteomes" id="UP000792457">
    <property type="component" value="Unassembled WGS sequence"/>
</dbReference>
<evidence type="ECO:0000256" key="1">
    <source>
        <dbReference type="SAM" id="Phobius"/>
    </source>
</evidence>
<keyword evidence="3" id="KW-1185">Reference proteome</keyword>
<reference evidence="2" key="1">
    <citation type="submission" date="2013-04" db="EMBL/GenBank/DDBJ databases">
        <authorList>
            <person name="Qu J."/>
            <person name="Murali S.C."/>
            <person name="Bandaranaike D."/>
            <person name="Bellair M."/>
            <person name="Blankenburg K."/>
            <person name="Chao H."/>
            <person name="Dinh H."/>
            <person name="Doddapaneni H."/>
            <person name="Downs B."/>
            <person name="Dugan-Rocha S."/>
            <person name="Elkadiri S."/>
            <person name="Gnanaolivu R.D."/>
            <person name="Hernandez B."/>
            <person name="Javaid M."/>
            <person name="Jayaseelan J.C."/>
            <person name="Lee S."/>
            <person name="Li M."/>
            <person name="Ming W."/>
            <person name="Munidasa M."/>
            <person name="Muniz J."/>
            <person name="Nguyen L."/>
            <person name="Ongeri F."/>
            <person name="Osuji N."/>
            <person name="Pu L.-L."/>
            <person name="Puazo M."/>
            <person name="Qu C."/>
            <person name="Quiroz J."/>
            <person name="Raj R."/>
            <person name="Weissenberger G."/>
            <person name="Xin Y."/>
            <person name="Zou X."/>
            <person name="Han Y."/>
            <person name="Richards S."/>
            <person name="Worley K."/>
            <person name="Muzny D."/>
            <person name="Gibbs R."/>
        </authorList>
    </citation>
    <scope>NUCLEOTIDE SEQUENCE</scope>
    <source>
        <strain evidence="2">Sampled in the wild</strain>
    </source>
</reference>
<sequence>MDLDAILPDVGEFGTYQKALLWFVLLPGVFPCGFHAYNQLFMAAKPDHWCRVPELESANMSQDSIKNIRYPEFIRMGTQKILMLYREKETQSLEATGFTEFTICDGIQR</sequence>
<proteinExistence type="predicted"/>
<reference evidence="2" key="2">
    <citation type="submission" date="2017-10" db="EMBL/GenBank/DDBJ databases">
        <title>Ladona fulva Genome sequencing and assembly.</title>
        <authorList>
            <person name="Murali S."/>
            <person name="Richards S."/>
            <person name="Bandaranaike D."/>
            <person name="Bellair M."/>
            <person name="Blankenburg K."/>
            <person name="Chao H."/>
            <person name="Dinh H."/>
            <person name="Doddapaneni H."/>
            <person name="Dugan-Rocha S."/>
            <person name="Elkadiri S."/>
            <person name="Gnanaolivu R."/>
            <person name="Hernandez B."/>
            <person name="Skinner E."/>
            <person name="Javaid M."/>
            <person name="Lee S."/>
            <person name="Li M."/>
            <person name="Ming W."/>
            <person name="Munidasa M."/>
            <person name="Muniz J."/>
            <person name="Nguyen L."/>
            <person name="Hughes D."/>
            <person name="Osuji N."/>
            <person name="Pu L.-L."/>
            <person name="Puazo M."/>
            <person name="Qu C."/>
            <person name="Quiroz J."/>
            <person name="Raj R."/>
            <person name="Weissenberger G."/>
            <person name="Xin Y."/>
            <person name="Zou X."/>
            <person name="Han Y."/>
            <person name="Worley K."/>
            <person name="Muzny D."/>
            <person name="Gibbs R."/>
        </authorList>
    </citation>
    <scope>NUCLEOTIDE SEQUENCE</scope>
    <source>
        <strain evidence="2">Sampled in the wild</strain>
    </source>
</reference>
<keyword evidence="1" id="KW-1133">Transmembrane helix</keyword>
<dbReference type="OrthoDB" id="2544694at2759"/>
<dbReference type="EMBL" id="KZ308760">
    <property type="protein sequence ID" value="KAG8233988.1"/>
    <property type="molecule type" value="Genomic_DNA"/>
</dbReference>
<evidence type="ECO:0000313" key="2">
    <source>
        <dbReference type="EMBL" id="KAG8233988.1"/>
    </source>
</evidence>
<name>A0A8K0P6I4_LADFU</name>
<dbReference type="AlphaFoldDB" id="A0A8K0P6I4"/>
<keyword evidence="1" id="KW-0812">Transmembrane</keyword>
<gene>
    <name evidence="2" type="ORF">J437_LFUL014449</name>
</gene>
<accession>A0A8K0P6I4</accession>
<comment type="caution">
    <text evidence="2">The sequence shown here is derived from an EMBL/GenBank/DDBJ whole genome shotgun (WGS) entry which is preliminary data.</text>
</comment>
<evidence type="ECO:0000313" key="3">
    <source>
        <dbReference type="Proteomes" id="UP000792457"/>
    </source>
</evidence>
<keyword evidence="1" id="KW-0472">Membrane</keyword>
<protein>
    <submittedName>
        <fullName evidence="2">Uncharacterized protein</fullName>
    </submittedName>
</protein>
<feature type="transmembrane region" description="Helical" evidence="1">
    <location>
        <begin position="20"/>
        <end position="37"/>
    </location>
</feature>